<organism evidence="1 3">
    <name type="scientific">Mycobacterium kansasii</name>
    <dbReference type="NCBI Taxonomy" id="1768"/>
    <lineage>
        <taxon>Bacteria</taxon>
        <taxon>Bacillati</taxon>
        <taxon>Actinomycetota</taxon>
        <taxon>Actinomycetes</taxon>
        <taxon>Mycobacteriales</taxon>
        <taxon>Mycobacteriaceae</taxon>
        <taxon>Mycobacterium</taxon>
    </lineage>
</organism>
<proteinExistence type="predicted"/>
<dbReference type="Proteomes" id="UP000188532">
    <property type="component" value="Unassembled WGS sequence"/>
</dbReference>
<gene>
    <name evidence="1" type="ORF">BZL29_5783</name>
    <name evidence="2" type="ORF">BZL30_4285</name>
</gene>
<accession>A0A1V3WVS6</accession>
<name>A0A1V3WVS6_MYCKA</name>
<evidence type="ECO:0000313" key="1">
    <source>
        <dbReference type="EMBL" id="OOK71037.1"/>
    </source>
</evidence>
<sequence>MEEFFGMAHRVDAGLAALETRWGYPLGLGAIFLTMVGGRSKNICPAGKPLGALGDQLHGLLGCKYISKPSAMMNTPLLPSTLSTQV</sequence>
<protein>
    <submittedName>
        <fullName evidence="1">Uncharacterized protein</fullName>
    </submittedName>
</protein>
<evidence type="ECO:0000313" key="3">
    <source>
        <dbReference type="Proteomes" id="UP000188532"/>
    </source>
</evidence>
<evidence type="ECO:0000313" key="4">
    <source>
        <dbReference type="Proteomes" id="UP000189229"/>
    </source>
</evidence>
<comment type="caution">
    <text evidence="1">The sequence shown here is derived from an EMBL/GenBank/DDBJ whole genome shotgun (WGS) entry which is preliminary data.</text>
</comment>
<dbReference type="EMBL" id="MVBM01000003">
    <property type="protein sequence ID" value="OOK75372.1"/>
    <property type="molecule type" value="Genomic_DNA"/>
</dbReference>
<dbReference type="EMBL" id="MVBN01000006">
    <property type="protein sequence ID" value="OOK71037.1"/>
    <property type="molecule type" value="Genomic_DNA"/>
</dbReference>
<reference evidence="3 4" key="1">
    <citation type="submission" date="2017-02" db="EMBL/GenBank/DDBJ databases">
        <title>Complete genome sequences of Mycobacterium kansasii strains isolated from rhesus macaques.</title>
        <authorList>
            <person name="Panda A."/>
            <person name="Nagaraj S."/>
            <person name="Zhao X."/>
            <person name="Tettelin H."/>
            <person name="Detolla L.J."/>
        </authorList>
    </citation>
    <scope>NUCLEOTIDE SEQUENCE [LARGE SCALE GENOMIC DNA]</scope>
    <source>
        <strain evidence="1 3">11-3469</strain>
        <strain evidence="2 4">11-3813</strain>
    </source>
</reference>
<dbReference type="Proteomes" id="UP000189229">
    <property type="component" value="Unassembled WGS sequence"/>
</dbReference>
<evidence type="ECO:0000313" key="2">
    <source>
        <dbReference type="EMBL" id="OOK75372.1"/>
    </source>
</evidence>
<dbReference type="AlphaFoldDB" id="A0A1V3WVS6"/>